<evidence type="ECO:0000313" key="2">
    <source>
        <dbReference type="Proteomes" id="UP001085076"/>
    </source>
</evidence>
<dbReference type="InterPro" id="IPR036397">
    <property type="entry name" value="RNaseH_sf"/>
</dbReference>
<dbReference type="SUPFAM" id="SSF53098">
    <property type="entry name" value="Ribonuclease H-like"/>
    <property type="match status" value="1"/>
</dbReference>
<dbReference type="InterPro" id="IPR012337">
    <property type="entry name" value="RNaseH-like_sf"/>
</dbReference>
<dbReference type="Proteomes" id="UP001085076">
    <property type="component" value="Miscellaneous, Linkage group lg01"/>
</dbReference>
<dbReference type="AlphaFoldDB" id="A0A9D5HUU4"/>
<dbReference type="GO" id="GO:0003676">
    <property type="term" value="F:nucleic acid binding"/>
    <property type="evidence" value="ECO:0007669"/>
    <property type="project" value="InterPro"/>
</dbReference>
<evidence type="ECO:0000313" key="1">
    <source>
        <dbReference type="EMBL" id="KAJ0988817.1"/>
    </source>
</evidence>
<dbReference type="Gene3D" id="3.30.420.10">
    <property type="entry name" value="Ribonuclease H-like superfamily/Ribonuclease H"/>
    <property type="match status" value="1"/>
</dbReference>
<name>A0A9D5HUU4_9LILI</name>
<accession>A0A9D5HUU4</accession>
<keyword evidence="2" id="KW-1185">Reference proteome</keyword>
<comment type="caution">
    <text evidence="1">The sequence shown here is derived from an EMBL/GenBank/DDBJ whole genome shotgun (WGS) entry which is preliminary data.</text>
</comment>
<protein>
    <submittedName>
        <fullName evidence="1">Uncharacterized protein</fullName>
    </submittedName>
</protein>
<proteinExistence type="predicted"/>
<organism evidence="1 2">
    <name type="scientific">Dioscorea zingiberensis</name>
    <dbReference type="NCBI Taxonomy" id="325984"/>
    <lineage>
        <taxon>Eukaryota</taxon>
        <taxon>Viridiplantae</taxon>
        <taxon>Streptophyta</taxon>
        <taxon>Embryophyta</taxon>
        <taxon>Tracheophyta</taxon>
        <taxon>Spermatophyta</taxon>
        <taxon>Magnoliopsida</taxon>
        <taxon>Liliopsida</taxon>
        <taxon>Dioscoreales</taxon>
        <taxon>Dioscoreaceae</taxon>
        <taxon>Dioscorea</taxon>
    </lineage>
</organism>
<reference evidence="1" key="2">
    <citation type="journal article" date="2022" name="Hortic Res">
        <title>The genome of Dioscorea zingiberensis sheds light on the biosynthesis, origin and evolution of the medicinally important diosgenin saponins.</title>
        <authorList>
            <person name="Li Y."/>
            <person name="Tan C."/>
            <person name="Li Z."/>
            <person name="Guo J."/>
            <person name="Li S."/>
            <person name="Chen X."/>
            <person name="Wang C."/>
            <person name="Dai X."/>
            <person name="Yang H."/>
            <person name="Song W."/>
            <person name="Hou L."/>
            <person name="Xu J."/>
            <person name="Tong Z."/>
            <person name="Xu A."/>
            <person name="Yuan X."/>
            <person name="Wang W."/>
            <person name="Yang Q."/>
            <person name="Chen L."/>
            <person name="Sun Z."/>
            <person name="Wang K."/>
            <person name="Pan B."/>
            <person name="Chen J."/>
            <person name="Bao Y."/>
            <person name="Liu F."/>
            <person name="Qi X."/>
            <person name="Gang D.R."/>
            <person name="Wen J."/>
            <person name="Li J."/>
        </authorList>
    </citation>
    <scope>NUCLEOTIDE SEQUENCE</scope>
    <source>
        <strain evidence="1">Dzin_1.0</strain>
    </source>
</reference>
<sequence>MPYRIQRELSFVLPDTYVITMANAPTIYATVASTNSTNSTNTVVREWVHLAMSQQQQNVNTVGIHAEPRRLNPSLIHHSFQPELAVLIIAFGRRILLLRLLRDQDLPEILVNNILRINHYNFVGMDIMRIRQNLWARLGRDDILANVSDVRELAVAHTRRGQLRTAGLRTIVRAVFGSYVERWPRLIYFPYWWSSENLSQALVLHGSIRVFMAVQVSEACSVTASSSSPSAQQETHLDQSHGN</sequence>
<gene>
    <name evidence="1" type="ORF">J5N97_007173</name>
</gene>
<reference evidence="1" key="1">
    <citation type="submission" date="2021-03" db="EMBL/GenBank/DDBJ databases">
        <authorList>
            <person name="Li Z."/>
            <person name="Yang C."/>
        </authorList>
    </citation>
    <scope>NUCLEOTIDE SEQUENCE</scope>
    <source>
        <strain evidence="1">Dzin_1.0</strain>
        <tissue evidence="1">Leaf</tissue>
    </source>
</reference>
<dbReference type="EMBL" id="JAGGNH010000001">
    <property type="protein sequence ID" value="KAJ0988817.1"/>
    <property type="molecule type" value="Genomic_DNA"/>
</dbReference>